<dbReference type="EMBL" id="JASBNA010000006">
    <property type="protein sequence ID" value="KAK7690449.1"/>
    <property type="molecule type" value="Genomic_DNA"/>
</dbReference>
<comment type="caution">
    <text evidence="5">The sequence shown here is derived from an EMBL/GenBank/DDBJ whole genome shotgun (WGS) entry which is preliminary data.</text>
</comment>
<evidence type="ECO:0000259" key="4">
    <source>
        <dbReference type="PROSITE" id="PS50212"/>
    </source>
</evidence>
<keyword evidence="1 2" id="KW-0344">Guanine-nucleotide releasing factor</keyword>
<organism evidence="5 6">
    <name type="scientific">Cerrena zonata</name>
    <dbReference type="NCBI Taxonomy" id="2478898"/>
    <lineage>
        <taxon>Eukaryota</taxon>
        <taxon>Fungi</taxon>
        <taxon>Dikarya</taxon>
        <taxon>Basidiomycota</taxon>
        <taxon>Agaricomycotina</taxon>
        <taxon>Agaricomycetes</taxon>
        <taxon>Polyporales</taxon>
        <taxon>Cerrenaceae</taxon>
        <taxon>Cerrena</taxon>
    </lineage>
</organism>
<keyword evidence="6" id="KW-1185">Reference proteome</keyword>
<evidence type="ECO:0000256" key="2">
    <source>
        <dbReference type="PROSITE-ProRule" id="PRU00168"/>
    </source>
</evidence>
<dbReference type="InterPro" id="IPR036964">
    <property type="entry name" value="RASGEF_cat_dom_sf"/>
</dbReference>
<name>A0AAW0GFG9_9APHY</name>
<dbReference type="Pfam" id="PF00618">
    <property type="entry name" value="RasGEF_N"/>
    <property type="match status" value="1"/>
</dbReference>
<accession>A0AAW0GFG9</accession>
<sequence length="369" mass="42327">MTYKSFMTLDELFGGLVERFYVKPPEALTTSEMEQWTKLKQRVIRMRVLNVVKTMLTDDTVLENEDLHILGRMKDFLSEDEVIATTIAKQLLPTVNSMIKNGKTPVKKVTPLISPPSPIVPRSRKNLKLLDIDSLELARQLTIMESTLYRKIRPAECMARTRQQKPQDGDNITTFIQFSNRTVNWIIESVLSKSDAKKRANVIKYFINVAERCRAMQNFSSTVAIISALNNPAVRRLKRTWEQVGSRASSQFSSCETIMDPDRNYHCYWSALKDATPPAIPFFGRYLSTLTFINDGAEDKVSGQMINFRKRQKAADVVHDIKRWQSRPYNFHAVAVVLAFIEGGLTKYANGADLSDQFYRLSLEREPRE</sequence>
<dbReference type="Gene3D" id="1.20.870.10">
    <property type="entry name" value="Son of sevenless (SoS) protein Chain: S domain 1"/>
    <property type="match status" value="1"/>
</dbReference>
<dbReference type="InterPro" id="IPR001895">
    <property type="entry name" value="RASGEF_cat_dom"/>
</dbReference>
<dbReference type="InterPro" id="IPR023578">
    <property type="entry name" value="Ras_GEF_dom_sf"/>
</dbReference>
<dbReference type="CDD" id="cd00155">
    <property type="entry name" value="RasGEF"/>
    <property type="match status" value="1"/>
</dbReference>
<dbReference type="GO" id="GO:0005886">
    <property type="term" value="C:plasma membrane"/>
    <property type="evidence" value="ECO:0007669"/>
    <property type="project" value="TreeGrafter"/>
</dbReference>
<dbReference type="InterPro" id="IPR008937">
    <property type="entry name" value="Ras-like_GEF"/>
</dbReference>
<reference evidence="5 6" key="1">
    <citation type="submission" date="2022-09" db="EMBL/GenBank/DDBJ databases">
        <authorList>
            <person name="Palmer J.M."/>
        </authorList>
    </citation>
    <scope>NUCLEOTIDE SEQUENCE [LARGE SCALE GENOMIC DNA]</scope>
    <source>
        <strain evidence="5 6">DSM 7382</strain>
    </source>
</reference>
<dbReference type="SMART" id="SM00147">
    <property type="entry name" value="RasGEF"/>
    <property type="match status" value="1"/>
</dbReference>
<protein>
    <recommendedName>
        <fullName evidence="7">Ras-GEF domain-containing protein</fullName>
    </recommendedName>
</protein>
<dbReference type="GO" id="GO:0007265">
    <property type="term" value="P:Ras protein signal transduction"/>
    <property type="evidence" value="ECO:0007669"/>
    <property type="project" value="TreeGrafter"/>
</dbReference>
<dbReference type="PROSITE" id="PS50212">
    <property type="entry name" value="RASGEF_NTER"/>
    <property type="match status" value="1"/>
</dbReference>
<evidence type="ECO:0008006" key="7">
    <source>
        <dbReference type="Google" id="ProtNLM"/>
    </source>
</evidence>
<dbReference type="Gene3D" id="1.10.840.10">
    <property type="entry name" value="Ras guanine-nucleotide exchange factors catalytic domain"/>
    <property type="match status" value="1"/>
</dbReference>
<gene>
    <name evidence="5" type="ORF">QCA50_005547</name>
</gene>
<feature type="domain" description="N-terminal Ras-GEF" evidence="4">
    <location>
        <begin position="1"/>
        <end position="103"/>
    </location>
</feature>
<evidence type="ECO:0000256" key="1">
    <source>
        <dbReference type="ARBA" id="ARBA00022658"/>
    </source>
</evidence>
<dbReference type="PROSITE" id="PS50009">
    <property type="entry name" value="RASGEF_CAT"/>
    <property type="match status" value="1"/>
</dbReference>
<evidence type="ECO:0000313" key="5">
    <source>
        <dbReference type="EMBL" id="KAK7690449.1"/>
    </source>
</evidence>
<evidence type="ECO:0000259" key="3">
    <source>
        <dbReference type="PROSITE" id="PS50009"/>
    </source>
</evidence>
<proteinExistence type="predicted"/>
<dbReference type="PANTHER" id="PTHR23113:SF368">
    <property type="entry name" value="CELL DIVISION CONTROL PROTEIN 25"/>
    <property type="match status" value="1"/>
</dbReference>
<dbReference type="Pfam" id="PF00617">
    <property type="entry name" value="RasGEF"/>
    <property type="match status" value="1"/>
</dbReference>
<dbReference type="AlphaFoldDB" id="A0AAW0GFG9"/>
<dbReference type="CDD" id="cd06224">
    <property type="entry name" value="REM"/>
    <property type="match status" value="1"/>
</dbReference>
<dbReference type="InterPro" id="IPR000651">
    <property type="entry name" value="Ras-like_Gua-exchang_fac_N"/>
</dbReference>
<dbReference type="PANTHER" id="PTHR23113">
    <property type="entry name" value="GUANINE NUCLEOTIDE EXCHANGE FACTOR"/>
    <property type="match status" value="1"/>
</dbReference>
<feature type="domain" description="Ras-GEF" evidence="3">
    <location>
        <begin position="133"/>
        <end position="368"/>
    </location>
</feature>
<dbReference type="Proteomes" id="UP001385951">
    <property type="component" value="Unassembled WGS sequence"/>
</dbReference>
<evidence type="ECO:0000313" key="6">
    <source>
        <dbReference type="Proteomes" id="UP001385951"/>
    </source>
</evidence>
<dbReference type="GO" id="GO:0005085">
    <property type="term" value="F:guanyl-nucleotide exchange factor activity"/>
    <property type="evidence" value="ECO:0007669"/>
    <property type="project" value="UniProtKB-KW"/>
</dbReference>
<dbReference type="SUPFAM" id="SSF48366">
    <property type="entry name" value="Ras GEF"/>
    <property type="match status" value="1"/>
</dbReference>